<dbReference type="Gene3D" id="3.40.50.300">
    <property type="entry name" value="P-loop containing nucleotide triphosphate hydrolases"/>
    <property type="match status" value="1"/>
</dbReference>
<dbReference type="Proteomes" id="UP000824118">
    <property type="component" value="Unassembled WGS sequence"/>
</dbReference>
<reference evidence="2" key="1">
    <citation type="submission" date="2020-10" db="EMBL/GenBank/DDBJ databases">
        <authorList>
            <person name="Gilroy R."/>
        </authorList>
    </citation>
    <scope>NUCLEOTIDE SEQUENCE</scope>
    <source>
        <strain evidence="2">ChiGjej1B1-1684</strain>
    </source>
</reference>
<feature type="compositionally biased region" description="Polar residues" evidence="1">
    <location>
        <begin position="492"/>
        <end position="504"/>
    </location>
</feature>
<sequence length="504" mass="57326">MLMTAEPIKYYASHPVEFVEDIIGAIPDREQRKLLQSIAENRMTTVRSGHGIGKSTVESWAIIWFMLTRPFPKIPCTAPTQHQLYDILWAEVSKWIRNSKVLQKELIWTKEKLYMRGYPEEWFAVARTASKPDALQGFHAENVLYIIDEASGVDDSIFEPVLGALSTPGSRLLMCGNPTQLSGFFYDSHNKNRASYKAFHIDGRNSSRVSKEFVQTIIDMYGEDSDVFRVRVAGEFPLQEDDIFIPLSLIEASVMTEPKTNKNPSFIHIGCDVARFGDDKTVIGYNVDGKVSFYKKRRGQDLMKTADDIVMLGEELIRKYKFNGTIPVKIDDGGVGGGVVDRLRQIKRNSPERFVWLDIYPVKFGQRIKHKYCYDSTTYMMMIVKKLLQPFDEDGNKKPVELILPDDNDLIAQLSGRKYFLTDNSKIRIESKDAMKKRGSPSPDEADCVLLLCLPVKPGNKGRRGDRKVGEENQHTGESSADKSEKHRPAVQSRNNNSHIKQRS</sequence>
<comment type="caution">
    <text evidence="2">The sequence shown here is derived from an EMBL/GenBank/DDBJ whole genome shotgun (WGS) entry which is preliminary data.</text>
</comment>
<evidence type="ECO:0000313" key="2">
    <source>
        <dbReference type="EMBL" id="HIU50509.1"/>
    </source>
</evidence>
<dbReference type="Gene3D" id="3.30.420.240">
    <property type="match status" value="1"/>
</dbReference>
<feature type="region of interest" description="Disordered" evidence="1">
    <location>
        <begin position="459"/>
        <end position="504"/>
    </location>
</feature>
<gene>
    <name evidence="2" type="ORF">IAD22_05800</name>
</gene>
<dbReference type="AlphaFoldDB" id="A0A9D1S7V0"/>
<dbReference type="InterPro" id="IPR027417">
    <property type="entry name" value="P-loop_NTPase"/>
</dbReference>
<dbReference type="EMBL" id="DVNG01000086">
    <property type="protein sequence ID" value="HIU50509.1"/>
    <property type="molecule type" value="Genomic_DNA"/>
</dbReference>
<evidence type="ECO:0000256" key="1">
    <source>
        <dbReference type="SAM" id="MobiDB-lite"/>
    </source>
</evidence>
<name>A0A9D1S7V0_9FIRM</name>
<accession>A0A9D1S7V0</accession>
<evidence type="ECO:0000313" key="3">
    <source>
        <dbReference type="Proteomes" id="UP000824118"/>
    </source>
</evidence>
<dbReference type="SUPFAM" id="SSF52540">
    <property type="entry name" value="P-loop containing nucleoside triphosphate hydrolases"/>
    <property type="match status" value="1"/>
</dbReference>
<reference evidence="2" key="2">
    <citation type="journal article" date="2021" name="PeerJ">
        <title>Extensive microbial diversity within the chicken gut microbiome revealed by metagenomics and culture.</title>
        <authorList>
            <person name="Gilroy R."/>
            <person name="Ravi A."/>
            <person name="Getino M."/>
            <person name="Pursley I."/>
            <person name="Horton D.L."/>
            <person name="Alikhan N.F."/>
            <person name="Baker D."/>
            <person name="Gharbi K."/>
            <person name="Hall N."/>
            <person name="Watson M."/>
            <person name="Adriaenssens E.M."/>
            <person name="Foster-Nyarko E."/>
            <person name="Jarju S."/>
            <person name="Secka A."/>
            <person name="Antonio M."/>
            <person name="Oren A."/>
            <person name="Chaudhuri R.R."/>
            <person name="La Ragione R."/>
            <person name="Hildebrand F."/>
            <person name="Pallen M.J."/>
        </authorList>
    </citation>
    <scope>NUCLEOTIDE SEQUENCE</scope>
    <source>
        <strain evidence="2">ChiGjej1B1-1684</strain>
    </source>
</reference>
<protein>
    <submittedName>
        <fullName evidence="2">Terminase B</fullName>
    </submittedName>
</protein>
<feature type="compositionally biased region" description="Basic and acidic residues" evidence="1">
    <location>
        <begin position="467"/>
        <end position="488"/>
    </location>
</feature>
<proteinExistence type="predicted"/>
<organism evidence="2 3">
    <name type="scientific">Candidatus Limousia pullorum</name>
    <dbReference type="NCBI Taxonomy" id="2840860"/>
    <lineage>
        <taxon>Bacteria</taxon>
        <taxon>Bacillati</taxon>
        <taxon>Bacillota</taxon>
        <taxon>Clostridia</taxon>
        <taxon>Eubacteriales</taxon>
        <taxon>Oscillospiraceae</taxon>
        <taxon>Oscillospiraceae incertae sedis</taxon>
        <taxon>Candidatus Limousia</taxon>
    </lineage>
</organism>